<accession>A0ABU4RJJ0</accession>
<evidence type="ECO:0000313" key="1">
    <source>
        <dbReference type="EMBL" id="MDX6805007.1"/>
    </source>
</evidence>
<organism evidence="1 2">
    <name type="scientific">Terrihabitans rhizophilus</name>
    <dbReference type="NCBI Taxonomy" id="3092662"/>
    <lineage>
        <taxon>Bacteria</taxon>
        <taxon>Pseudomonadati</taxon>
        <taxon>Pseudomonadota</taxon>
        <taxon>Alphaproteobacteria</taxon>
        <taxon>Hyphomicrobiales</taxon>
        <taxon>Terrihabitans</taxon>
    </lineage>
</organism>
<name>A0ABU4RJJ0_9HYPH</name>
<dbReference type="RefSeq" id="WP_319843113.1">
    <property type="nucleotide sequence ID" value="NZ_JAXAFJ010000001.1"/>
</dbReference>
<evidence type="ECO:0008006" key="3">
    <source>
        <dbReference type="Google" id="ProtNLM"/>
    </source>
</evidence>
<proteinExistence type="predicted"/>
<gene>
    <name evidence="1" type="ORF">SCD90_02915</name>
</gene>
<evidence type="ECO:0000313" key="2">
    <source>
        <dbReference type="Proteomes" id="UP001274321"/>
    </source>
</evidence>
<comment type="caution">
    <text evidence="1">The sequence shown here is derived from an EMBL/GenBank/DDBJ whole genome shotgun (WGS) entry which is preliminary data.</text>
</comment>
<protein>
    <recommendedName>
        <fullName evidence="3">Haemolysin-type calcium binding-related domain-containing protein</fullName>
    </recommendedName>
</protein>
<keyword evidence="2" id="KW-1185">Reference proteome</keyword>
<dbReference type="Gene3D" id="2.150.10.10">
    <property type="entry name" value="Serralysin-like metalloprotease, C-terminal"/>
    <property type="match status" value="1"/>
</dbReference>
<dbReference type="SUPFAM" id="SSF51120">
    <property type="entry name" value="beta-Roll"/>
    <property type="match status" value="1"/>
</dbReference>
<dbReference type="Pfam" id="PF00353">
    <property type="entry name" value="HemolysinCabind"/>
    <property type="match status" value="1"/>
</dbReference>
<dbReference type="InterPro" id="IPR011049">
    <property type="entry name" value="Serralysin-like_metalloprot_C"/>
</dbReference>
<dbReference type="InterPro" id="IPR001343">
    <property type="entry name" value="Hemolysn_Ca-bd"/>
</dbReference>
<dbReference type="InterPro" id="IPR018511">
    <property type="entry name" value="Hemolysin-typ_Ca-bd_CS"/>
</dbReference>
<dbReference type="EMBL" id="JAXAFJ010000001">
    <property type="protein sequence ID" value="MDX6805007.1"/>
    <property type="molecule type" value="Genomic_DNA"/>
</dbReference>
<dbReference type="PROSITE" id="PS00330">
    <property type="entry name" value="HEMOLYSIN_CALCIUM"/>
    <property type="match status" value="2"/>
</dbReference>
<dbReference type="PRINTS" id="PR00313">
    <property type="entry name" value="CABNDNGRPT"/>
</dbReference>
<sequence>MALVNGTPAGEEIWGKAGEDTKLDAKQGDDHLIGSNGNDLLIGGQGDDVLFGGLGKDTFEFGKNANDGDVDYIDDFKFETGGGGDLLKFQNGVKIVGYEATLDGPQNVRGIDLHNDAKAFDVMLTLQWEDKGQIFTQSVYLIDALKNTSWQEDQFLQYLENTGALDLQAA</sequence>
<dbReference type="Proteomes" id="UP001274321">
    <property type="component" value="Unassembled WGS sequence"/>
</dbReference>
<reference evidence="1 2" key="1">
    <citation type="submission" date="2023-11" db="EMBL/GenBank/DDBJ databases">
        <authorList>
            <person name="Bao R."/>
        </authorList>
    </citation>
    <scope>NUCLEOTIDE SEQUENCE [LARGE SCALE GENOMIC DNA]</scope>
    <source>
        <strain evidence="1 2">PJ23</strain>
    </source>
</reference>